<name>A0ABX6J073_9GAMM</name>
<feature type="chain" id="PRO_5046719383" description="Lipoprotein" evidence="1">
    <location>
        <begin position="21"/>
        <end position="161"/>
    </location>
</feature>
<dbReference type="EMBL" id="CP047491">
    <property type="protein sequence ID" value="QHQ40456.1"/>
    <property type="molecule type" value="Genomic_DNA"/>
</dbReference>
<dbReference type="PROSITE" id="PS51257">
    <property type="entry name" value="PROKAR_LIPOPROTEIN"/>
    <property type="match status" value="1"/>
</dbReference>
<feature type="signal peptide" evidence="1">
    <location>
        <begin position="1"/>
        <end position="20"/>
    </location>
</feature>
<keyword evidence="1" id="KW-0732">Signal</keyword>
<dbReference type="RefSeq" id="WP_161859751.1">
    <property type="nucleotide sequence ID" value="NZ_CP047491.1"/>
</dbReference>
<gene>
    <name evidence="2" type="ORF">GTQ55_16725</name>
</gene>
<proteinExistence type="predicted"/>
<reference evidence="2 3" key="1">
    <citation type="submission" date="2020-01" db="EMBL/GenBank/DDBJ databases">
        <title>The possibility of degradation of plastic by Microbulbifer hydrolyticus IRE-31.</title>
        <authorList>
            <person name="Liu L."/>
        </authorList>
    </citation>
    <scope>NUCLEOTIDE SEQUENCE [LARGE SCALE GENOMIC DNA]</scope>
    <source>
        <strain evidence="2 3">IRE-31</strain>
    </source>
</reference>
<evidence type="ECO:0000256" key="1">
    <source>
        <dbReference type="SAM" id="SignalP"/>
    </source>
</evidence>
<evidence type="ECO:0000313" key="2">
    <source>
        <dbReference type="EMBL" id="QHQ40456.1"/>
    </source>
</evidence>
<organism evidence="2 3">
    <name type="scientific">Microbulbifer hydrolyticus</name>
    <dbReference type="NCBI Taxonomy" id="48074"/>
    <lineage>
        <taxon>Bacteria</taxon>
        <taxon>Pseudomonadati</taxon>
        <taxon>Pseudomonadota</taxon>
        <taxon>Gammaproteobacteria</taxon>
        <taxon>Cellvibrionales</taxon>
        <taxon>Microbulbiferaceae</taxon>
        <taxon>Microbulbifer</taxon>
    </lineage>
</organism>
<sequence>MKKLFLLVPAFLLSGCVATATVVACATNSEQFPEKKIYDLSLSASIETASGSESKVIPVQCVYVDRSCGGGDWYFKWSQKVEEGLFFKLNKGKSLVFETPSCSTLLEFLGKEYPYGGSNIISNGESFSIGNANLSKNQAKSVFGVRLLNFSITEKNDPPNL</sequence>
<accession>A0ABX6J073</accession>
<keyword evidence="3" id="KW-1185">Reference proteome</keyword>
<protein>
    <recommendedName>
        <fullName evidence="4">Lipoprotein</fullName>
    </recommendedName>
</protein>
<dbReference type="Proteomes" id="UP000464675">
    <property type="component" value="Chromosome"/>
</dbReference>
<evidence type="ECO:0000313" key="3">
    <source>
        <dbReference type="Proteomes" id="UP000464675"/>
    </source>
</evidence>
<evidence type="ECO:0008006" key="4">
    <source>
        <dbReference type="Google" id="ProtNLM"/>
    </source>
</evidence>